<dbReference type="InterPro" id="IPR000683">
    <property type="entry name" value="Gfo/Idh/MocA-like_OxRdtase_N"/>
</dbReference>
<dbReference type="STRING" id="1798540.A3B74_00650"/>
<dbReference type="Gene3D" id="3.30.360.10">
    <property type="entry name" value="Dihydrodipicolinate Reductase, domain 2"/>
    <property type="match status" value="1"/>
</dbReference>
<protein>
    <recommendedName>
        <fullName evidence="5">Oxidoreductase</fullName>
    </recommendedName>
</protein>
<dbReference type="SUPFAM" id="SSF51735">
    <property type="entry name" value="NAD(P)-binding Rossmann-fold domains"/>
    <property type="match status" value="1"/>
</dbReference>
<evidence type="ECO:0000313" key="4">
    <source>
        <dbReference type="Proteomes" id="UP000177165"/>
    </source>
</evidence>
<feature type="domain" description="Gfo/Idh/MocA-like oxidoreductase N-terminal" evidence="1">
    <location>
        <begin position="5"/>
        <end position="120"/>
    </location>
</feature>
<evidence type="ECO:0000259" key="1">
    <source>
        <dbReference type="Pfam" id="PF01408"/>
    </source>
</evidence>
<dbReference type="PANTHER" id="PTHR43249:SF1">
    <property type="entry name" value="D-GLUCOSIDE 3-DEHYDROGENASE"/>
    <property type="match status" value="1"/>
</dbReference>
<dbReference type="EMBL" id="MHKB01000009">
    <property type="protein sequence ID" value="OGY79446.1"/>
    <property type="molecule type" value="Genomic_DNA"/>
</dbReference>
<dbReference type="InterPro" id="IPR052515">
    <property type="entry name" value="Gfo/Idh/MocA_Oxidoreductase"/>
</dbReference>
<gene>
    <name evidence="3" type="ORF">A3B74_00650</name>
</gene>
<proteinExistence type="predicted"/>
<feature type="domain" description="GFO/IDH/MocA-like oxidoreductase" evidence="2">
    <location>
        <begin position="131"/>
        <end position="253"/>
    </location>
</feature>
<dbReference type="PANTHER" id="PTHR43249">
    <property type="entry name" value="UDP-N-ACETYL-2-AMINO-2-DEOXY-D-GLUCURONATE OXIDASE"/>
    <property type="match status" value="1"/>
</dbReference>
<accession>A0A1G2ASH4</accession>
<dbReference type="InterPro" id="IPR036291">
    <property type="entry name" value="NAD(P)-bd_dom_sf"/>
</dbReference>
<dbReference type="GO" id="GO:0000166">
    <property type="term" value="F:nucleotide binding"/>
    <property type="evidence" value="ECO:0007669"/>
    <property type="project" value="InterPro"/>
</dbReference>
<dbReference type="InterPro" id="IPR055170">
    <property type="entry name" value="GFO_IDH_MocA-like_dom"/>
</dbReference>
<evidence type="ECO:0008006" key="5">
    <source>
        <dbReference type="Google" id="ProtNLM"/>
    </source>
</evidence>
<dbReference type="SUPFAM" id="SSF55347">
    <property type="entry name" value="Glyceraldehyde-3-phosphate dehydrogenase-like, C-terminal domain"/>
    <property type="match status" value="1"/>
</dbReference>
<comment type="caution">
    <text evidence="3">The sequence shown here is derived from an EMBL/GenBank/DDBJ whole genome shotgun (WGS) entry which is preliminary data.</text>
</comment>
<dbReference type="Pfam" id="PF01408">
    <property type="entry name" value="GFO_IDH_MocA"/>
    <property type="match status" value="1"/>
</dbReference>
<name>A0A1G2ASH4_9BACT</name>
<dbReference type="Pfam" id="PF22725">
    <property type="entry name" value="GFO_IDH_MocA_C3"/>
    <property type="match status" value="1"/>
</dbReference>
<dbReference type="Proteomes" id="UP000177165">
    <property type="component" value="Unassembled WGS sequence"/>
</dbReference>
<sequence>MKTVHFAILGCGKIGTRHAEKMRSVDYVRLNAVCDIVGEKADILSEKHVCRSYHSIEQMLKDPDIDFVNICTPSGLHAQHSIMCLNAGKNVLCEKPMALTVKDAVNMRKAAEKNGKMLYVVKQNRYNPPVKLVKQLIDEKKFGRPILAVVNMFWNRNDDYYKSDPWRGTLKLDGGTIYTQASHFVDLLLMFLGKPKSVYALIGTKNHNIEIEDTGVITVHFENGAYGTMNYTTCATKKNFEGSITLIFSKGTIKIGGEYINTIEYFQVEGVDGYELEPSVVEANDYGTYRGSMSNHHEVFKDIVRKFNNSQDNGNLVYGDEAIETIALIEKALESARNEKIITIKDEL</sequence>
<evidence type="ECO:0000313" key="3">
    <source>
        <dbReference type="EMBL" id="OGY79446.1"/>
    </source>
</evidence>
<dbReference type="AlphaFoldDB" id="A0A1G2ASH4"/>
<evidence type="ECO:0000259" key="2">
    <source>
        <dbReference type="Pfam" id="PF22725"/>
    </source>
</evidence>
<reference evidence="3 4" key="1">
    <citation type="journal article" date="2016" name="Nat. Commun.">
        <title>Thousands of microbial genomes shed light on interconnected biogeochemical processes in an aquifer system.</title>
        <authorList>
            <person name="Anantharaman K."/>
            <person name="Brown C.T."/>
            <person name="Hug L.A."/>
            <person name="Sharon I."/>
            <person name="Castelle C.J."/>
            <person name="Probst A.J."/>
            <person name="Thomas B.C."/>
            <person name="Singh A."/>
            <person name="Wilkins M.J."/>
            <person name="Karaoz U."/>
            <person name="Brodie E.L."/>
            <person name="Williams K.H."/>
            <person name="Hubbard S.S."/>
            <person name="Banfield J.F."/>
        </authorList>
    </citation>
    <scope>NUCLEOTIDE SEQUENCE [LARGE SCALE GENOMIC DNA]</scope>
</reference>
<dbReference type="Gene3D" id="3.40.50.720">
    <property type="entry name" value="NAD(P)-binding Rossmann-like Domain"/>
    <property type="match status" value="1"/>
</dbReference>
<organism evidence="3 4">
    <name type="scientific">Candidatus Kerfeldbacteria bacterium RIFCSPHIGHO2_02_FULL_42_14</name>
    <dbReference type="NCBI Taxonomy" id="1798540"/>
    <lineage>
        <taxon>Bacteria</taxon>
        <taxon>Candidatus Kerfeldiibacteriota</taxon>
    </lineage>
</organism>